<dbReference type="AlphaFoldDB" id="A0A812TMR1"/>
<feature type="non-terminal residue" evidence="1">
    <location>
        <position position="743"/>
    </location>
</feature>
<dbReference type="Proteomes" id="UP000601435">
    <property type="component" value="Unassembled WGS sequence"/>
</dbReference>
<organism evidence="1 2">
    <name type="scientific">Symbiodinium necroappetens</name>
    <dbReference type="NCBI Taxonomy" id="1628268"/>
    <lineage>
        <taxon>Eukaryota</taxon>
        <taxon>Sar</taxon>
        <taxon>Alveolata</taxon>
        <taxon>Dinophyceae</taxon>
        <taxon>Suessiales</taxon>
        <taxon>Symbiodiniaceae</taxon>
        <taxon>Symbiodinium</taxon>
    </lineage>
</organism>
<evidence type="ECO:0000313" key="1">
    <source>
        <dbReference type="EMBL" id="CAE7533658.1"/>
    </source>
</evidence>
<reference evidence="1" key="1">
    <citation type="submission" date="2021-02" db="EMBL/GenBank/DDBJ databases">
        <authorList>
            <person name="Dougan E. K."/>
            <person name="Rhodes N."/>
            <person name="Thang M."/>
            <person name="Chan C."/>
        </authorList>
    </citation>
    <scope>NUCLEOTIDE SEQUENCE</scope>
</reference>
<accession>A0A812TMR1</accession>
<gene>
    <name evidence="1" type="primary">nosip</name>
    <name evidence="1" type="ORF">SNEC2469_LOCUS15343</name>
</gene>
<keyword evidence="2" id="KW-1185">Reference proteome</keyword>
<sequence length="743" mass="83095">MCVMAVYQPGMERPGDGEDMPGRLLAMSWQQAAFDAEDGTVKLLRRLASSETLVHEEFVEALIRLHEEKLGISQADRDFGLPPIEESWSDYEWGDQAWEDGSWWYYEDELNSEKAKQQLIIQEPILPNVSERPPDLRRAIDELTIADSFIMGVLRGWRLLQAAGLTPEEKRDILSTSRNSLDYEVIAQALQGLWDEQLLGNRHGGPGGRDYQCHANYHEEMDTYYSEEPNDWYPEETGWWDHQGYAAEWDDEPWWTTPYDDAFPTTMEEPNEIDDEKVKEAQQAERVAEQLAMEARRTWSEAQKATQALKRDRGFGAISSNSGGGRCFNCGGPHFARDCPKGKGKSKGKKGFNGHYLDDMDGYFIGKGKGKGKSKGKYGQWLEGQASWMKGKNKGKEPSRTVNAYSSDLFLAGLEVAPTMDLSSMSASRADPQMGMLDSGATASAAPEAVVKGLVEAVLSRDRGARIDLEQYSRPYFRFGNGKWGRALGRTTITSNVSGHQRQFSLYTLPNPTEYYASHFDKSSLVPVLVGMDFLGPEGMGMAIDFSTGPDYCVCISDHNLCVLNSLMLQPRLLKCVDLPGLVDAGDDGEPTMEEVEVLDSNGDSLNFSDVNDVMLNEAGRITLETMAREARLRQVFTFQNLQMILNEFFSVAAPSANDNQRWRQAPSFNVALGAYSHGAFGGICKYTNKHLELVCYINAFIRHHQPLHQWSSLMVEDFGSVTNPQMVALPDGYDYPVGSISQ</sequence>
<dbReference type="EMBL" id="CAJNJA010024878">
    <property type="protein sequence ID" value="CAE7533658.1"/>
    <property type="molecule type" value="Genomic_DNA"/>
</dbReference>
<protein>
    <submittedName>
        <fullName evidence="1">Nosip protein</fullName>
    </submittedName>
</protein>
<dbReference type="OrthoDB" id="437897at2759"/>
<comment type="caution">
    <text evidence="1">The sequence shown here is derived from an EMBL/GenBank/DDBJ whole genome shotgun (WGS) entry which is preliminary data.</text>
</comment>
<name>A0A812TMR1_9DINO</name>
<proteinExistence type="predicted"/>
<evidence type="ECO:0000313" key="2">
    <source>
        <dbReference type="Proteomes" id="UP000601435"/>
    </source>
</evidence>